<sequence length="119" mass="12638">MTSVIGVSGALREIREGQQSLIKIGNAYGGVMAICSLIQPVLKGAFTGSGEVNQSAASVATLREMLNRRDDVIYQAYELIQLVADSMATIDKATASVGGNFDSAKEFLTGKLDEEVNHD</sequence>
<organism evidence="1 2">
    <name type="scientific">Candidatus Levilactobacillus faecigallinarum</name>
    <dbReference type="NCBI Taxonomy" id="2838638"/>
    <lineage>
        <taxon>Bacteria</taxon>
        <taxon>Bacillati</taxon>
        <taxon>Bacillota</taxon>
        <taxon>Bacilli</taxon>
        <taxon>Lactobacillales</taxon>
        <taxon>Lactobacillaceae</taxon>
        <taxon>Levilactobacillus</taxon>
    </lineage>
</organism>
<reference evidence="1" key="2">
    <citation type="submission" date="2021-04" db="EMBL/GenBank/DDBJ databases">
        <authorList>
            <person name="Gilroy R."/>
        </authorList>
    </citation>
    <scope>NUCLEOTIDE SEQUENCE</scope>
    <source>
        <strain evidence="1">CHK173-259</strain>
    </source>
</reference>
<proteinExistence type="predicted"/>
<reference evidence="1" key="1">
    <citation type="journal article" date="2021" name="PeerJ">
        <title>Extensive microbial diversity within the chicken gut microbiome revealed by metagenomics and culture.</title>
        <authorList>
            <person name="Gilroy R."/>
            <person name="Ravi A."/>
            <person name="Getino M."/>
            <person name="Pursley I."/>
            <person name="Horton D.L."/>
            <person name="Alikhan N.F."/>
            <person name="Baker D."/>
            <person name="Gharbi K."/>
            <person name="Hall N."/>
            <person name="Watson M."/>
            <person name="Adriaenssens E.M."/>
            <person name="Foster-Nyarko E."/>
            <person name="Jarju S."/>
            <person name="Secka A."/>
            <person name="Antonio M."/>
            <person name="Oren A."/>
            <person name="Chaudhuri R.R."/>
            <person name="La Ragione R."/>
            <person name="Hildebrand F."/>
            <person name="Pallen M.J."/>
        </authorList>
    </citation>
    <scope>NUCLEOTIDE SEQUENCE</scope>
    <source>
        <strain evidence="1">CHK173-259</strain>
    </source>
</reference>
<evidence type="ECO:0000313" key="1">
    <source>
        <dbReference type="EMBL" id="HIW72337.1"/>
    </source>
</evidence>
<comment type="caution">
    <text evidence="1">The sequence shown here is derived from an EMBL/GenBank/DDBJ whole genome shotgun (WGS) entry which is preliminary data.</text>
</comment>
<evidence type="ECO:0000313" key="2">
    <source>
        <dbReference type="Proteomes" id="UP000886822"/>
    </source>
</evidence>
<dbReference type="Proteomes" id="UP000886822">
    <property type="component" value="Unassembled WGS sequence"/>
</dbReference>
<gene>
    <name evidence="1" type="ORF">H9875_06885</name>
</gene>
<dbReference type="EMBL" id="DXGJ01000052">
    <property type="protein sequence ID" value="HIW72337.1"/>
    <property type="molecule type" value="Genomic_DNA"/>
</dbReference>
<name>A0A9D1QU68_9LACO</name>
<protein>
    <submittedName>
        <fullName evidence="1">Uncharacterized protein</fullName>
    </submittedName>
</protein>
<dbReference type="AlphaFoldDB" id="A0A9D1QU68"/>
<accession>A0A9D1QU68</accession>